<evidence type="ECO:0000256" key="1">
    <source>
        <dbReference type="ARBA" id="ARBA00022475"/>
    </source>
</evidence>
<comment type="similarity">
    <text evidence="5">Belongs to the UPF0756 family.</text>
</comment>
<keyword evidence="2 5" id="KW-0812">Transmembrane</keyword>
<dbReference type="EMBL" id="JQBK01000011">
    <property type="protein sequence ID" value="KRN86932.1"/>
    <property type="molecule type" value="Genomic_DNA"/>
</dbReference>
<organism evidence="6 8">
    <name type="scientific">Ligilactobacillus acidipiscis</name>
    <dbReference type="NCBI Taxonomy" id="89059"/>
    <lineage>
        <taxon>Bacteria</taxon>
        <taxon>Bacillati</taxon>
        <taxon>Bacillota</taxon>
        <taxon>Bacilli</taxon>
        <taxon>Lactobacillales</taxon>
        <taxon>Lactobacillaceae</taxon>
        <taxon>Ligilactobacillus</taxon>
    </lineage>
</organism>
<evidence type="ECO:0000256" key="4">
    <source>
        <dbReference type="ARBA" id="ARBA00023136"/>
    </source>
</evidence>
<dbReference type="OrthoDB" id="80306at2"/>
<keyword evidence="1 5" id="KW-1003">Cell membrane</keyword>
<protein>
    <recommendedName>
        <fullName evidence="5">UPF0756 membrane protein IV43_GL000220</fullName>
    </recommendedName>
</protein>
<dbReference type="PANTHER" id="PTHR38452:SF1">
    <property type="entry name" value="UPF0756 MEMBRANE PROTEIN YEAL"/>
    <property type="match status" value="1"/>
</dbReference>
<dbReference type="InterPro" id="IPR007382">
    <property type="entry name" value="UPF0756_TM"/>
</dbReference>
<dbReference type="PATRIC" id="fig|89059.3.peg.225"/>
<dbReference type="Proteomes" id="UP000190935">
    <property type="component" value="Chromosome I"/>
</dbReference>
<name>A0A0R2KK97_9LACO</name>
<reference evidence="7" key="3">
    <citation type="submission" date="2016-11" db="EMBL/GenBank/DDBJ databases">
        <authorList>
            <person name="Jaros S."/>
            <person name="Januszkiewicz K."/>
            <person name="Wedrychowicz H."/>
        </authorList>
    </citation>
    <scope>NUCLEOTIDE SEQUENCE [LARGE SCALE GENOMIC DNA]</scope>
    <source>
        <strain evidence="7">ACA-DC 1533</strain>
    </source>
</reference>
<sequence length="152" mass="15833">MESWLFLLLILAIAFLGKNTSLIIAAGVVMIIKALPFAAKWLPTIQSKGINWGVTIISIAILVPIATGEIKFSDLISVFKSPAGWIAIAAGVAVAVLSRYGVDQLSASPQVTVALVFGTICGVVFLRGVAAGPVIASGMTYCIITLLGLSFK</sequence>
<evidence type="ECO:0000313" key="9">
    <source>
        <dbReference type="Proteomes" id="UP000190935"/>
    </source>
</evidence>
<comment type="subcellular location">
    <subcellularLocation>
        <location evidence="5">Cell membrane</location>
        <topology evidence="5">Multi-pass membrane protein</topology>
    </subcellularLocation>
</comment>
<keyword evidence="4 5" id="KW-0472">Membrane</keyword>
<feature type="transmembrane region" description="Helical" evidence="5">
    <location>
        <begin position="133"/>
        <end position="151"/>
    </location>
</feature>
<evidence type="ECO:0000313" key="8">
    <source>
        <dbReference type="Proteomes" id="UP000051491"/>
    </source>
</evidence>
<evidence type="ECO:0000256" key="3">
    <source>
        <dbReference type="ARBA" id="ARBA00022989"/>
    </source>
</evidence>
<accession>A0A0R2KK97</accession>
<evidence type="ECO:0000256" key="5">
    <source>
        <dbReference type="HAMAP-Rule" id="MF_01874"/>
    </source>
</evidence>
<proteinExistence type="inferred from homology"/>
<evidence type="ECO:0000313" key="7">
    <source>
        <dbReference type="EMBL" id="SFV40614.1"/>
    </source>
</evidence>
<evidence type="ECO:0000256" key="2">
    <source>
        <dbReference type="ARBA" id="ARBA00022692"/>
    </source>
</evidence>
<keyword evidence="3 5" id="KW-1133">Transmembrane helix</keyword>
<reference evidence="9" key="2">
    <citation type="submission" date="2016-11" db="EMBL/GenBank/DDBJ databases">
        <authorList>
            <person name="Papadimitriou K."/>
        </authorList>
    </citation>
    <scope>NUCLEOTIDE SEQUENCE [LARGE SCALE GENOMIC DNA]</scope>
    <source>
        <strain evidence="9">ACA-DC 1533</strain>
    </source>
</reference>
<dbReference type="Proteomes" id="UP000051491">
    <property type="component" value="Unassembled WGS sequence"/>
</dbReference>
<dbReference type="RefSeq" id="WP_010494063.1">
    <property type="nucleotide sequence ID" value="NZ_JQBK01000011.1"/>
</dbReference>
<gene>
    <name evidence="6" type="ORF">IV43_GL000220</name>
    <name evidence="7" type="ORF">LAC1533_1194</name>
</gene>
<feature type="transmembrane region" description="Helical" evidence="5">
    <location>
        <begin position="49"/>
        <end position="70"/>
    </location>
</feature>
<reference evidence="6 8" key="1">
    <citation type="journal article" date="2015" name="Genome Announc.">
        <title>Expanding the biotechnology potential of lactobacilli through comparative genomics of 213 strains and associated genera.</title>
        <authorList>
            <person name="Sun Z."/>
            <person name="Harris H.M."/>
            <person name="McCann A."/>
            <person name="Guo C."/>
            <person name="Argimon S."/>
            <person name="Zhang W."/>
            <person name="Yang X."/>
            <person name="Jeffery I.B."/>
            <person name="Cooney J.C."/>
            <person name="Kagawa T.F."/>
            <person name="Liu W."/>
            <person name="Song Y."/>
            <person name="Salvetti E."/>
            <person name="Wrobel A."/>
            <person name="Rasinkangas P."/>
            <person name="Parkhill J."/>
            <person name="Rea M.C."/>
            <person name="O'Sullivan O."/>
            <person name="Ritari J."/>
            <person name="Douillard F.P."/>
            <person name="Paul Ross R."/>
            <person name="Yang R."/>
            <person name="Briner A.E."/>
            <person name="Felis G.E."/>
            <person name="de Vos W.M."/>
            <person name="Barrangou R."/>
            <person name="Klaenhammer T.R."/>
            <person name="Caufield P.W."/>
            <person name="Cui Y."/>
            <person name="Zhang H."/>
            <person name="O'Toole P.W."/>
        </authorList>
    </citation>
    <scope>NUCLEOTIDE SEQUENCE [LARGE SCALE GENOMIC DNA]</scope>
    <source>
        <strain evidence="6 8">DSM 15353</strain>
    </source>
</reference>
<dbReference type="GO" id="GO:0005886">
    <property type="term" value="C:plasma membrane"/>
    <property type="evidence" value="ECO:0007669"/>
    <property type="project" value="UniProtKB-SubCell"/>
</dbReference>
<dbReference type="Pfam" id="PF04284">
    <property type="entry name" value="DUF441"/>
    <property type="match status" value="1"/>
</dbReference>
<evidence type="ECO:0000313" key="6">
    <source>
        <dbReference type="EMBL" id="KRN86932.1"/>
    </source>
</evidence>
<feature type="transmembrane region" description="Helical" evidence="5">
    <location>
        <begin position="82"/>
        <end position="101"/>
    </location>
</feature>
<feature type="transmembrane region" description="Helical" evidence="5">
    <location>
        <begin position="107"/>
        <end position="126"/>
    </location>
</feature>
<dbReference type="EMBL" id="LT630287">
    <property type="protein sequence ID" value="SFV40614.1"/>
    <property type="molecule type" value="Genomic_DNA"/>
</dbReference>
<dbReference type="PANTHER" id="PTHR38452">
    <property type="entry name" value="UPF0756 MEMBRANE PROTEIN YEAL"/>
    <property type="match status" value="1"/>
</dbReference>
<dbReference type="HAMAP" id="MF_01874">
    <property type="entry name" value="UPF0756"/>
    <property type="match status" value="1"/>
</dbReference>
<dbReference type="KEGG" id="laca:LAC1533_1194"/>
<dbReference type="STRING" id="89059.LAC1533_1194"/>
<dbReference type="GeneID" id="95349293"/>
<dbReference type="AlphaFoldDB" id="A0A0R2KK97"/>